<proteinExistence type="predicted"/>
<dbReference type="STRING" id="762982.HMPREF9442_01958"/>
<evidence type="ECO:0000313" key="2">
    <source>
        <dbReference type="Proteomes" id="UP000005546"/>
    </source>
</evidence>
<gene>
    <name evidence="1" type="ORF">HMPREF9442_01958</name>
</gene>
<organism evidence="1 2">
    <name type="scientific">Paraprevotella xylaniphila YIT 11841</name>
    <dbReference type="NCBI Taxonomy" id="762982"/>
    <lineage>
        <taxon>Bacteria</taxon>
        <taxon>Pseudomonadati</taxon>
        <taxon>Bacteroidota</taxon>
        <taxon>Bacteroidia</taxon>
        <taxon>Bacteroidales</taxon>
        <taxon>Prevotellaceae</taxon>
        <taxon>Paraprevotella</taxon>
    </lineage>
</organism>
<dbReference type="Proteomes" id="UP000005546">
    <property type="component" value="Unassembled WGS sequence"/>
</dbReference>
<name>F3QUT5_9BACT</name>
<sequence length="68" mass="8012">MTLWMITTSSFLYRSFPKNILHLSGCMLINSLFARYGLKDVSAILQPRFISFGRERKTNLRRMKNRLA</sequence>
<keyword evidence="2" id="KW-1185">Reference proteome</keyword>
<reference evidence="1 2" key="1">
    <citation type="submission" date="2011-02" db="EMBL/GenBank/DDBJ databases">
        <authorList>
            <person name="Weinstock G."/>
            <person name="Sodergren E."/>
            <person name="Clifton S."/>
            <person name="Fulton L."/>
            <person name="Fulton B."/>
            <person name="Courtney L."/>
            <person name="Fronick C."/>
            <person name="Harrison M."/>
            <person name="Strong C."/>
            <person name="Farmer C."/>
            <person name="Delahaunty K."/>
            <person name="Markovic C."/>
            <person name="Hall O."/>
            <person name="Minx P."/>
            <person name="Tomlinson C."/>
            <person name="Mitreva M."/>
            <person name="Hou S."/>
            <person name="Chen J."/>
            <person name="Wollam A."/>
            <person name="Pepin K.H."/>
            <person name="Johnson M."/>
            <person name="Bhonagiri V."/>
            <person name="Zhang X."/>
            <person name="Suruliraj S."/>
            <person name="Warren W."/>
            <person name="Chinwalla A."/>
            <person name="Mardis E.R."/>
            <person name="Wilson R.K."/>
        </authorList>
    </citation>
    <scope>NUCLEOTIDE SEQUENCE [LARGE SCALE GENOMIC DNA]</scope>
    <source>
        <strain evidence="1 2">YIT 11841</strain>
    </source>
</reference>
<dbReference type="HOGENOM" id="CLU_2790214_0_0_10"/>
<accession>F3QUT5</accession>
<dbReference type="AlphaFoldDB" id="F3QUT5"/>
<comment type="caution">
    <text evidence="1">The sequence shown here is derived from an EMBL/GenBank/DDBJ whole genome shotgun (WGS) entry which is preliminary data.</text>
</comment>
<protein>
    <submittedName>
        <fullName evidence="1">Uncharacterized protein</fullName>
    </submittedName>
</protein>
<evidence type="ECO:0000313" key="1">
    <source>
        <dbReference type="EMBL" id="EGG53185.1"/>
    </source>
</evidence>
<dbReference type="EMBL" id="AFBR01000056">
    <property type="protein sequence ID" value="EGG53185.1"/>
    <property type="molecule type" value="Genomic_DNA"/>
</dbReference>